<keyword evidence="1 4" id="KW-0479">Metal-binding</keyword>
<feature type="region of interest" description="Disordered" evidence="5">
    <location>
        <begin position="686"/>
        <end position="711"/>
    </location>
</feature>
<keyword evidence="2 4" id="KW-0408">Iron</keyword>
<dbReference type="GO" id="GO:0005507">
    <property type="term" value="F:copper ion binding"/>
    <property type="evidence" value="ECO:0007669"/>
    <property type="project" value="InterPro"/>
</dbReference>
<dbReference type="Pfam" id="PF08534">
    <property type="entry name" value="Redoxin"/>
    <property type="match status" value="1"/>
</dbReference>
<dbReference type="InterPro" id="IPR036939">
    <property type="entry name" value="Cu2_ascorb_mOase_N_sf"/>
</dbReference>
<reference key="1">
    <citation type="submission" date="2010-11" db="EMBL/GenBank/DDBJ databases">
        <title>The complete sequence of chromosome of Isophaera pallida ATCC 43644.</title>
        <authorList>
            <consortium name="US DOE Joint Genome Institute (JGI-PGF)"/>
            <person name="Lucas S."/>
            <person name="Copeland A."/>
            <person name="Lapidus A."/>
            <person name="Bruce D."/>
            <person name="Goodwin L."/>
            <person name="Pitluck S."/>
            <person name="Kyrpides N."/>
            <person name="Mavromatis K."/>
            <person name="Pagani I."/>
            <person name="Ivanova N."/>
            <person name="Saunders E."/>
            <person name="Brettin T."/>
            <person name="Detter J.C."/>
            <person name="Han C."/>
            <person name="Tapia R."/>
            <person name="Land M."/>
            <person name="Hauser L."/>
            <person name="Markowitz V."/>
            <person name="Cheng J.-F."/>
            <person name="Hugenholtz P."/>
            <person name="Woyke T."/>
            <person name="Wu D."/>
            <person name="Eisen J.A."/>
        </authorList>
    </citation>
    <scope>NUCLEOTIDE SEQUENCE</scope>
    <source>
        <strain>ATCC 43644</strain>
    </source>
</reference>
<dbReference type="KEGG" id="ipa:Isop_0314"/>
<dbReference type="SUPFAM" id="SSF49742">
    <property type="entry name" value="PHM/PNGase F"/>
    <property type="match status" value="2"/>
</dbReference>
<dbReference type="InterPro" id="IPR014784">
    <property type="entry name" value="Cu2_ascorb_mOase-like_C"/>
</dbReference>
<dbReference type="GO" id="GO:0009055">
    <property type="term" value="F:electron transfer activity"/>
    <property type="evidence" value="ECO:0007669"/>
    <property type="project" value="InterPro"/>
</dbReference>
<keyword evidence="3" id="KW-1015">Disulfide bond</keyword>
<dbReference type="Gene3D" id="2.60.120.230">
    <property type="match status" value="1"/>
</dbReference>
<dbReference type="PANTHER" id="PTHR43640">
    <property type="entry name" value="OS07G0260300 PROTEIN"/>
    <property type="match status" value="1"/>
</dbReference>
<gene>
    <name evidence="9" type="ordered locus">Isop_0314</name>
</gene>
<dbReference type="eggNOG" id="COG0526">
    <property type="taxonomic scope" value="Bacteria"/>
</dbReference>
<evidence type="ECO:0000256" key="5">
    <source>
        <dbReference type="SAM" id="MobiDB-lite"/>
    </source>
</evidence>
<reference evidence="9 10" key="2">
    <citation type="journal article" date="2011" name="Stand. Genomic Sci.">
        <title>Complete genome sequence of Isosphaera pallida type strain (IS1B).</title>
        <authorList>
            <consortium name="US DOE Joint Genome Institute (JGI-PGF)"/>
            <person name="Goker M."/>
            <person name="Cleland D."/>
            <person name="Saunders E."/>
            <person name="Lapidus A."/>
            <person name="Nolan M."/>
            <person name="Lucas S."/>
            <person name="Hammon N."/>
            <person name="Deshpande S."/>
            <person name="Cheng J.F."/>
            <person name="Tapia R."/>
            <person name="Han C."/>
            <person name="Goodwin L."/>
            <person name="Pitluck S."/>
            <person name="Liolios K."/>
            <person name="Pagani I."/>
            <person name="Ivanova N."/>
            <person name="Mavromatis K."/>
            <person name="Pati A."/>
            <person name="Chen A."/>
            <person name="Palaniappan K."/>
            <person name="Land M."/>
            <person name="Hauser L."/>
            <person name="Chang Y.J."/>
            <person name="Jeffries C.D."/>
            <person name="Detter J.C."/>
            <person name="Beck B."/>
            <person name="Woyke T."/>
            <person name="Bristow J."/>
            <person name="Eisen J.A."/>
            <person name="Markowitz V."/>
            <person name="Hugenholtz P."/>
            <person name="Kyrpides N.C."/>
            <person name="Klenk H.P."/>
        </authorList>
    </citation>
    <scope>NUCLEOTIDE SEQUENCE [LARGE SCALE GENOMIC DNA]</scope>
    <source>
        <strain evidence="10">ATCC 43644 / DSM 9630 / IS1B</strain>
    </source>
</reference>
<evidence type="ECO:0000259" key="8">
    <source>
        <dbReference type="PROSITE" id="PS51352"/>
    </source>
</evidence>
<dbReference type="Gene3D" id="2.60.120.310">
    <property type="entry name" value="Copper type II, ascorbate-dependent monooxygenase, N-terminal domain"/>
    <property type="match status" value="1"/>
</dbReference>
<keyword evidence="6" id="KW-0732">Signal</keyword>
<evidence type="ECO:0000256" key="4">
    <source>
        <dbReference type="PROSITE-ProRule" id="PRU00433"/>
    </source>
</evidence>
<dbReference type="InterPro" id="IPR013766">
    <property type="entry name" value="Thioredoxin_domain"/>
</dbReference>
<evidence type="ECO:0000256" key="2">
    <source>
        <dbReference type="ARBA" id="ARBA00023004"/>
    </source>
</evidence>
<dbReference type="EMBL" id="CP002353">
    <property type="protein sequence ID" value="ADV60909.1"/>
    <property type="molecule type" value="Genomic_DNA"/>
</dbReference>
<dbReference type="STRING" id="575540.Isop_0314"/>
<protein>
    <submittedName>
        <fullName evidence="9">Redoxin domain protein</fullName>
    </submittedName>
</protein>
<dbReference type="Gene3D" id="3.40.30.10">
    <property type="entry name" value="Glutaredoxin"/>
    <property type="match status" value="1"/>
</dbReference>
<evidence type="ECO:0000313" key="10">
    <source>
        <dbReference type="Proteomes" id="UP000008631"/>
    </source>
</evidence>
<dbReference type="Proteomes" id="UP000008631">
    <property type="component" value="Chromosome"/>
</dbReference>
<feature type="signal peptide" evidence="6">
    <location>
        <begin position="1"/>
        <end position="39"/>
    </location>
</feature>
<evidence type="ECO:0000256" key="6">
    <source>
        <dbReference type="SAM" id="SignalP"/>
    </source>
</evidence>
<dbReference type="InterPro" id="IPR047262">
    <property type="entry name" value="PRX-like1"/>
</dbReference>
<dbReference type="HOGENOM" id="CLU_020308_0_0_0"/>
<evidence type="ECO:0000256" key="3">
    <source>
        <dbReference type="ARBA" id="ARBA00023157"/>
    </source>
</evidence>
<dbReference type="PANTHER" id="PTHR43640:SF1">
    <property type="entry name" value="THIOREDOXIN-DEPENDENT PEROXIREDOXIN"/>
    <property type="match status" value="1"/>
</dbReference>
<evidence type="ECO:0000313" key="9">
    <source>
        <dbReference type="EMBL" id="ADV60909.1"/>
    </source>
</evidence>
<dbReference type="PROSITE" id="PS51007">
    <property type="entry name" value="CYTC"/>
    <property type="match status" value="1"/>
</dbReference>
<evidence type="ECO:0000256" key="1">
    <source>
        <dbReference type="ARBA" id="ARBA00022723"/>
    </source>
</evidence>
<keyword evidence="10" id="KW-1185">Reference proteome</keyword>
<feature type="domain" description="Cytochrome c" evidence="7">
    <location>
        <begin position="271"/>
        <end position="362"/>
    </location>
</feature>
<feature type="domain" description="Thioredoxin" evidence="8">
    <location>
        <begin position="58"/>
        <end position="187"/>
    </location>
</feature>
<dbReference type="InterPro" id="IPR036249">
    <property type="entry name" value="Thioredoxin-like_sf"/>
</dbReference>
<organism evidence="9 10">
    <name type="scientific">Isosphaera pallida (strain ATCC 43644 / DSM 9630 / IS1B)</name>
    <dbReference type="NCBI Taxonomy" id="575540"/>
    <lineage>
        <taxon>Bacteria</taxon>
        <taxon>Pseudomonadati</taxon>
        <taxon>Planctomycetota</taxon>
        <taxon>Planctomycetia</taxon>
        <taxon>Isosphaerales</taxon>
        <taxon>Isosphaeraceae</taxon>
        <taxon>Isosphaera</taxon>
    </lineage>
</organism>
<dbReference type="SUPFAM" id="SSF52833">
    <property type="entry name" value="Thioredoxin-like"/>
    <property type="match status" value="1"/>
</dbReference>
<accession>E8QX76</accession>
<dbReference type="InterPro" id="IPR009056">
    <property type="entry name" value="Cyt_c-like_dom"/>
</dbReference>
<sequence length="711" mass="78912">MIGRICRCRVTPRWSRSLPVSAGRIGLALALATSAFLQAAEPPAQDAHANLLTALDRGVGQPLSMNFKLIGLDDKPISFRQFIGKKAVVIVFIGTDCPIGNLYMPTLVELAKEYEPRGIQFVLVNSNQSETLDDMRKHAEEYGLNGVPGLLVAKDPGNELADLALAERTNEAILIDATLDFLNKLARIRYRGMIDDQYHYNARRDQPKRTPLKDALEDFLAGREVRVAGTEVQGCLIERGAPKVLVDRQGAMVRTMPEEIRAEFAKARAMEPIAVGPVTYHKDVAPIVQAKCQTCHRPNQVAPFSLLTYEQAKRWKGMIREVVDDGRMPPWHANPNYGAFANDRSLTPLERAILLAWVDQDAPEGNPADSPAPRTFAEGWTIGKPDLIIEMPRTHIVPAGGVVDYVRYPVDFEVKEDLWIQAIEARPGDPAVVHHIILYYVLPGDPAPRYLVGYAPGDLSETFPEGTAKRLPKGSRFFFEMHYTPIGKVRQDKSSVGIVLAKTPPTRETITRPIASRELEQRLISIPPGHPNYPITSAIEFKTDVELIGMMPHMHLRGKDFRYILTDPQGKETILLDVPAYDFAWQNFYWTKQPIPIPAGSRIDCVAHFDNSEDNPYNPDPSASVTWGDQTYEEMMIGFIEYTVPLDIQGSWTQHAKRVTPKLVPGQDPLPEARPSTGAAGLLNRLLGGLNPATTPKTAPTTTPTRSDPGQ</sequence>
<feature type="compositionally biased region" description="Low complexity" evidence="5">
    <location>
        <begin position="686"/>
        <end position="705"/>
    </location>
</feature>
<dbReference type="GO" id="GO:0016715">
    <property type="term" value="F:oxidoreductase activity, acting on paired donors, with incorporation or reduction of molecular oxygen, reduced ascorbate as one donor, and incorporation of one atom of oxygen"/>
    <property type="evidence" value="ECO:0007669"/>
    <property type="project" value="InterPro"/>
</dbReference>
<name>E8QX76_ISOPI</name>
<keyword evidence="4" id="KW-0349">Heme</keyword>
<dbReference type="PROSITE" id="PS51352">
    <property type="entry name" value="THIOREDOXIN_2"/>
    <property type="match status" value="1"/>
</dbReference>
<proteinExistence type="predicted"/>
<evidence type="ECO:0000259" key="7">
    <source>
        <dbReference type="PROSITE" id="PS51007"/>
    </source>
</evidence>
<dbReference type="GO" id="GO:0020037">
    <property type="term" value="F:heme binding"/>
    <property type="evidence" value="ECO:0007669"/>
    <property type="project" value="InterPro"/>
</dbReference>
<feature type="chain" id="PRO_5003229845" evidence="6">
    <location>
        <begin position="40"/>
        <end position="711"/>
    </location>
</feature>
<feature type="region of interest" description="Disordered" evidence="5">
    <location>
        <begin position="659"/>
        <end position="678"/>
    </location>
</feature>
<dbReference type="AlphaFoldDB" id="E8QX76"/>
<dbReference type="InterPro" id="IPR013740">
    <property type="entry name" value="Redoxin"/>
</dbReference>
<dbReference type="InParanoid" id="E8QX76"/>
<dbReference type="InterPro" id="IPR008977">
    <property type="entry name" value="PHM/PNGase_F_dom_sf"/>
</dbReference>